<keyword evidence="3" id="KW-1185">Reference proteome</keyword>
<evidence type="ECO:0000256" key="1">
    <source>
        <dbReference type="SAM" id="MobiDB-lite"/>
    </source>
</evidence>
<accession>A0A067K203</accession>
<sequence>MAQNSLETDLFSLLFPLFFFPPRQRTVARLSAWVEEIEPEYFNAAATRLSANPIDAGEDTPRGDHRSTPHFQGSLSLPLNLATGLNGRKRHGRLWQSHCRVDFSATVDGGCGDFLARAGDTPAKPQETD</sequence>
<proteinExistence type="predicted"/>
<evidence type="ECO:0000313" key="2">
    <source>
        <dbReference type="EMBL" id="KDP25829.1"/>
    </source>
</evidence>
<dbReference type="Proteomes" id="UP000027138">
    <property type="component" value="Unassembled WGS sequence"/>
</dbReference>
<evidence type="ECO:0000313" key="3">
    <source>
        <dbReference type="Proteomes" id="UP000027138"/>
    </source>
</evidence>
<feature type="region of interest" description="Disordered" evidence="1">
    <location>
        <begin position="53"/>
        <end position="75"/>
    </location>
</feature>
<protein>
    <submittedName>
        <fullName evidence="2">Uncharacterized protein</fullName>
    </submittedName>
</protein>
<dbReference type="AlphaFoldDB" id="A0A067K203"/>
<reference evidence="2 3" key="1">
    <citation type="journal article" date="2014" name="PLoS ONE">
        <title>Global Analysis of Gene Expression Profiles in Physic Nut (Jatropha curcas L.) Seedlings Exposed to Salt Stress.</title>
        <authorList>
            <person name="Zhang L."/>
            <person name="Zhang C."/>
            <person name="Wu P."/>
            <person name="Chen Y."/>
            <person name="Li M."/>
            <person name="Jiang H."/>
            <person name="Wu G."/>
        </authorList>
    </citation>
    <scope>NUCLEOTIDE SEQUENCE [LARGE SCALE GENOMIC DNA]</scope>
    <source>
        <strain evidence="3">cv. GZQX0401</strain>
        <tissue evidence="2">Young leaves</tissue>
    </source>
</reference>
<dbReference type="EMBL" id="KK914972">
    <property type="protein sequence ID" value="KDP25829.1"/>
    <property type="molecule type" value="Genomic_DNA"/>
</dbReference>
<organism evidence="2 3">
    <name type="scientific">Jatropha curcas</name>
    <name type="common">Barbados nut</name>
    <dbReference type="NCBI Taxonomy" id="180498"/>
    <lineage>
        <taxon>Eukaryota</taxon>
        <taxon>Viridiplantae</taxon>
        <taxon>Streptophyta</taxon>
        <taxon>Embryophyta</taxon>
        <taxon>Tracheophyta</taxon>
        <taxon>Spermatophyta</taxon>
        <taxon>Magnoliopsida</taxon>
        <taxon>eudicotyledons</taxon>
        <taxon>Gunneridae</taxon>
        <taxon>Pentapetalae</taxon>
        <taxon>rosids</taxon>
        <taxon>fabids</taxon>
        <taxon>Malpighiales</taxon>
        <taxon>Euphorbiaceae</taxon>
        <taxon>Crotonoideae</taxon>
        <taxon>Jatropheae</taxon>
        <taxon>Jatropha</taxon>
    </lineage>
</organism>
<gene>
    <name evidence="2" type="ORF">JCGZ_22551</name>
</gene>
<name>A0A067K203_JATCU</name>